<dbReference type="Proteomes" id="UP001501310">
    <property type="component" value="Unassembled WGS sequence"/>
</dbReference>
<name>A0ABP7RC67_9SPHN</name>
<dbReference type="InterPro" id="IPR015421">
    <property type="entry name" value="PyrdxlP-dep_Trfase_major"/>
</dbReference>
<dbReference type="RefSeq" id="WP_344708115.1">
    <property type="nucleotide sequence ID" value="NZ_BAAAZD010000001.1"/>
</dbReference>
<comment type="similarity">
    <text evidence="3">Belongs to the trans-sulfuration enzymes family.</text>
</comment>
<proteinExistence type="inferred from homology"/>
<keyword evidence="5" id="KW-1185">Reference proteome</keyword>
<reference evidence="5" key="1">
    <citation type="journal article" date="2019" name="Int. J. Syst. Evol. Microbiol.">
        <title>The Global Catalogue of Microorganisms (GCM) 10K type strain sequencing project: providing services to taxonomists for standard genome sequencing and annotation.</title>
        <authorList>
            <consortium name="The Broad Institute Genomics Platform"/>
            <consortium name="The Broad Institute Genome Sequencing Center for Infectious Disease"/>
            <person name="Wu L."/>
            <person name="Ma J."/>
        </authorList>
    </citation>
    <scope>NUCLEOTIDE SEQUENCE [LARGE SCALE GENOMIC DNA]</scope>
    <source>
        <strain evidence="5">JCM 16603</strain>
    </source>
</reference>
<protein>
    <submittedName>
        <fullName evidence="4">O-succinylhomoserine (Thiol)-lyase</fullName>
    </submittedName>
</protein>
<evidence type="ECO:0000256" key="3">
    <source>
        <dbReference type="RuleBase" id="RU362118"/>
    </source>
</evidence>
<dbReference type="PANTHER" id="PTHR11808">
    <property type="entry name" value="TRANS-SULFURATION ENZYME FAMILY MEMBER"/>
    <property type="match status" value="1"/>
</dbReference>
<evidence type="ECO:0000313" key="4">
    <source>
        <dbReference type="EMBL" id="GAA3995551.1"/>
    </source>
</evidence>
<dbReference type="InterPro" id="IPR000277">
    <property type="entry name" value="Cys/Met-Metab_PyrdxlP-dep_enz"/>
</dbReference>
<dbReference type="CDD" id="cd00614">
    <property type="entry name" value="CGS_like"/>
    <property type="match status" value="1"/>
</dbReference>
<comment type="cofactor">
    <cofactor evidence="1 3">
        <name>pyridoxal 5'-phosphate</name>
        <dbReference type="ChEBI" id="CHEBI:597326"/>
    </cofactor>
</comment>
<dbReference type="SUPFAM" id="SSF53383">
    <property type="entry name" value="PLP-dependent transferases"/>
    <property type="match status" value="1"/>
</dbReference>
<dbReference type="Pfam" id="PF01053">
    <property type="entry name" value="Cys_Met_Meta_PP"/>
    <property type="match status" value="1"/>
</dbReference>
<dbReference type="Gene3D" id="3.40.640.10">
    <property type="entry name" value="Type I PLP-dependent aspartate aminotransferase-like (Major domain)"/>
    <property type="match status" value="1"/>
</dbReference>
<evidence type="ECO:0000313" key="5">
    <source>
        <dbReference type="Proteomes" id="UP001501310"/>
    </source>
</evidence>
<sequence>MTDRQFSTAAVRAGIDCDTAFGAVTPPIVLSSNFTFAGFGEKRAYDYSRSGNPTRDQLADALAELEGGVGAVVTASGLAAETLALHALLKAGDRLLVPHDCYGGSWRLFDALSKRGIFALSTVDFTDAEALGRALAERPALVWIETPSNPLLRITDLESTIAAAHAVGALTIVDNTFLSPALQQPIALGADLVLHSTTKYINGHSDVVGGALVAKDKAVLELISWWANALGVTGSPFDSFLTLRGLRTLPARIRSHQENAAGVVEVLRAHETVSALHYPGLADHPGHSIAARQQRGPGGMISFELAGGEQAVRAFVDGLHFFSLAESLGGVESLVAHPATMTHAAMSADARERAGIGAGLLRLSVGIEDLGDLRADLGAALDRAAAWSQGSADRRYA</sequence>
<dbReference type="PANTHER" id="PTHR11808:SF75">
    <property type="entry name" value="CYSTATHIONINE GAMMA-SYNTHASE"/>
    <property type="match status" value="1"/>
</dbReference>
<accession>A0ABP7RC67</accession>
<dbReference type="InterPro" id="IPR015422">
    <property type="entry name" value="PyrdxlP-dep_Trfase_small"/>
</dbReference>
<dbReference type="EMBL" id="BAAAZD010000001">
    <property type="protein sequence ID" value="GAA3995551.1"/>
    <property type="molecule type" value="Genomic_DNA"/>
</dbReference>
<gene>
    <name evidence="4" type="ORF">GCM10022211_00160</name>
</gene>
<dbReference type="InterPro" id="IPR015424">
    <property type="entry name" value="PyrdxlP-dep_Trfase"/>
</dbReference>
<dbReference type="InterPro" id="IPR054542">
    <property type="entry name" value="Cys_met_metab_PP"/>
</dbReference>
<dbReference type="InterPro" id="IPR011821">
    <property type="entry name" value="O_succ_thio_ly"/>
</dbReference>
<dbReference type="Gene3D" id="3.90.1150.10">
    <property type="entry name" value="Aspartate Aminotransferase, domain 1"/>
    <property type="match status" value="1"/>
</dbReference>
<keyword evidence="2 3" id="KW-0663">Pyridoxal phosphate</keyword>
<dbReference type="PIRSF" id="PIRSF001434">
    <property type="entry name" value="CGS"/>
    <property type="match status" value="1"/>
</dbReference>
<comment type="caution">
    <text evidence="4">The sequence shown here is derived from an EMBL/GenBank/DDBJ whole genome shotgun (WGS) entry which is preliminary data.</text>
</comment>
<dbReference type="NCBIfam" id="TIGR02080">
    <property type="entry name" value="O_succ_thio_ly"/>
    <property type="match status" value="1"/>
</dbReference>
<evidence type="ECO:0000256" key="1">
    <source>
        <dbReference type="ARBA" id="ARBA00001933"/>
    </source>
</evidence>
<evidence type="ECO:0000256" key="2">
    <source>
        <dbReference type="ARBA" id="ARBA00022898"/>
    </source>
</evidence>
<organism evidence="4 5">
    <name type="scientific">Sphingomonas humi</name>
    <dbReference type="NCBI Taxonomy" id="335630"/>
    <lineage>
        <taxon>Bacteria</taxon>
        <taxon>Pseudomonadati</taxon>
        <taxon>Pseudomonadota</taxon>
        <taxon>Alphaproteobacteria</taxon>
        <taxon>Sphingomonadales</taxon>
        <taxon>Sphingomonadaceae</taxon>
        <taxon>Sphingomonas</taxon>
    </lineage>
</organism>
<dbReference type="PROSITE" id="PS00868">
    <property type="entry name" value="CYS_MET_METAB_PP"/>
    <property type="match status" value="1"/>
</dbReference>